<evidence type="ECO:0000256" key="2">
    <source>
        <dbReference type="SAM" id="Phobius"/>
    </source>
</evidence>
<protein>
    <submittedName>
        <fullName evidence="3">Uncharacterized protein</fullName>
    </submittedName>
</protein>
<evidence type="ECO:0000256" key="1">
    <source>
        <dbReference type="SAM" id="Coils"/>
    </source>
</evidence>
<keyword evidence="2" id="KW-0812">Transmembrane</keyword>
<proteinExistence type="predicted"/>
<keyword evidence="1" id="KW-0175">Coiled coil</keyword>
<feature type="transmembrane region" description="Helical" evidence="2">
    <location>
        <begin position="12"/>
        <end position="36"/>
    </location>
</feature>
<keyword evidence="2" id="KW-0472">Membrane</keyword>
<sequence length="89" mass="10171">MDNLTVDFLSFFLPYMGLIILSSLVLSLAMSGHHILAARYYYARKWERLVGEAIREKNEAKLEVERLTKKVATLEVELSALRANSAKQK</sequence>
<reference evidence="3" key="1">
    <citation type="journal article" date="2021" name="Proc. Natl. Acad. Sci. U.S.A.">
        <title>A Catalog of Tens of Thousands of Viruses from Human Metagenomes Reveals Hidden Associations with Chronic Diseases.</title>
        <authorList>
            <person name="Tisza M.J."/>
            <person name="Buck C.B."/>
        </authorList>
    </citation>
    <scope>NUCLEOTIDE SEQUENCE</scope>
    <source>
        <strain evidence="3">Ct33S22</strain>
    </source>
</reference>
<name>A0A8S5QKU4_9CAUD</name>
<organism evidence="3">
    <name type="scientific">Siphoviridae sp. ct33S22</name>
    <dbReference type="NCBI Taxonomy" id="2826279"/>
    <lineage>
        <taxon>Viruses</taxon>
        <taxon>Duplodnaviria</taxon>
        <taxon>Heunggongvirae</taxon>
        <taxon>Uroviricota</taxon>
        <taxon>Caudoviricetes</taxon>
    </lineage>
</organism>
<dbReference type="EMBL" id="BK015679">
    <property type="protein sequence ID" value="DAE19618.1"/>
    <property type="molecule type" value="Genomic_DNA"/>
</dbReference>
<accession>A0A8S5QKU4</accession>
<feature type="coiled-coil region" evidence="1">
    <location>
        <begin position="43"/>
        <end position="84"/>
    </location>
</feature>
<keyword evidence="2" id="KW-1133">Transmembrane helix</keyword>
<evidence type="ECO:0000313" key="3">
    <source>
        <dbReference type="EMBL" id="DAE19618.1"/>
    </source>
</evidence>